<feature type="compositionally biased region" description="Low complexity" evidence="1">
    <location>
        <begin position="541"/>
        <end position="552"/>
    </location>
</feature>
<dbReference type="EMBL" id="WIGN01000130">
    <property type="protein sequence ID" value="KAF6807763.1"/>
    <property type="molecule type" value="Genomic_DNA"/>
</dbReference>
<protein>
    <submittedName>
        <fullName evidence="3">Tein kinase 4-like protein</fullName>
    </submittedName>
</protein>
<dbReference type="InterPro" id="IPR053083">
    <property type="entry name" value="TF_kinase-domain_protein"/>
</dbReference>
<comment type="caution">
    <text evidence="3">The sequence shown here is derived from an EMBL/GenBank/DDBJ whole genome shotgun (WGS) entry which is preliminary data.</text>
</comment>
<feature type="compositionally biased region" description="Basic residues" evidence="1">
    <location>
        <begin position="581"/>
        <end position="591"/>
    </location>
</feature>
<dbReference type="GO" id="GO:0004672">
    <property type="term" value="F:protein kinase activity"/>
    <property type="evidence" value="ECO:0007669"/>
    <property type="project" value="InterPro"/>
</dbReference>
<reference evidence="3 4" key="1">
    <citation type="journal article" date="2020" name="Phytopathology">
        <title>Genome Sequence Resources of Colletotrichum truncatum, C. plurivorum, C. musicola, and C. sojae: Four Species Pathogenic to Soybean (Glycine max).</title>
        <authorList>
            <person name="Rogerio F."/>
            <person name="Boufleur T.R."/>
            <person name="Ciampi-Guillardi M."/>
            <person name="Sukno S.A."/>
            <person name="Thon M.R."/>
            <person name="Massola Junior N.S."/>
            <person name="Baroncelli R."/>
        </authorList>
    </citation>
    <scope>NUCLEOTIDE SEQUENCE [LARGE SCALE GENOMIC DNA]</scope>
    <source>
        <strain evidence="3 4">LFN0009</strain>
    </source>
</reference>
<dbReference type="GO" id="GO:0005524">
    <property type="term" value="F:ATP binding"/>
    <property type="evidence" value="ECO:0007669"/>
    <property type="project" value="InterPro"/>
</dbReference>
<dbReference type="Gene3D" id="1.10.510.10">
    <property type="entry name" value="Transferase(Phosphotransferase) domain 1"/>
    <property type="match status" value="1"/>
</dbReference>
<evidence type="ECO:0000313" key="4">
    <source>
        <dbReference type="Proteomes" id="UP000652219"/>
    </source>
</evidence>
<keyword evidence="4" id="KW-1185">Reference proteome</keyword>
<dbReference type="PANTHER" id="PTHR44305:SF24">
    <property type="entry name" value="TYROSINE-PROTEIN KINASE C03B1.5-RELATED"/>
    <property type="match status" value="1"/>
</dbReference>
<keyword evidence="3" id="KW-0808">Transferase</keyword>
<organism evidence="3 4">
    <name type="scientific">Colletotrichum sojae</name>
    <dbReference type="NCBI Taxonomy" id="2175907"/>
    <lineage>
        <taxon>Eukaryota</taxon>
        <taxon>Fungi</taxon>
        <taxon>Dikarya</taxon>
        <taxon>Ascomycota</taxon>
        <taxon>Pezizomycotina</taxon>
        <taxon>Sordariomycetes</taxon>
        <taxon>Hypocreomycetidae</taxon>
        <taxon>Glomerellales</taxon>
        <taxon>Glomerellaceae</taxon>
        <taxon>Colletotrichum</taxon>
        <taxon>Colletotrichum orchidearum species complex</taxon>
    </lineage>
</organism>
<evidence type="ECO:0000313" key="3">
    <source>
        <dbReference type="EMBL" id="KAF6807763.1"/>
    </source>
</evidence>
<proteinExistence type="predicted"/>
<dbReference type="PROSITE" id="PS50011">
    <property type="entry name" value="PROTEIN_KINASE_DOM"/>
    <property type="match status" value="1"/>
</dbReference>
<dbReference type="InterPro" id="IPR000719">
    <property type="entry name" value="Prot_kinase_dom"/>
</dbReference>
<feature type="domain" description="Protein kinase" evidence="2">
    <location>
        <begin position="141"/>
        <end position="482"/>
    </location>
</feature>
<dbReference type="SMART" id="SM00220">
    <property type="entry name" value="S_TKc"/>
    <property type="match status" value="1"/>
</dbReference>
<name>A0A8H6J7K6_9PEZI</name>
<dbReference type="PANTHER" id="PTHR44305">
    <property type="entry name" value="SI:DKEY-192D15.2-RELATED"/>
    <property type="match status" value="1"/>
</dbReference>
<dbReference type="AlphaFoldDB" id="A0A8H6J7K6"/>
<sequence length="721" mass="80777">MNDEDAIEQFRLFCKDYIRRHGCTGEDGDGAKRQFVSRKALTGYWTREKITTVLCSRDNLIIANSETILRHYSVVFSILVLMSRPEQIHLFTRADINDSKLPLLSAPPSYPNAPEATIIGDFMRNQWKFCPLTFGHTSGSFPDKRDISTHQILPIIEKEKLKPTADEEEDDSVLYKVKLHPDCTDISDYVAFKVYAREDNETEQFYENEASMYSHLSKESFDHIVTYRGSFRQSGKRTIVLQYALGDTLQAFFKNQSPPRRFADRVQFFSNLLDLLKGLHAIQDLTRNHHHSIATHRLKGTHQDIRPQNILVCGSLSENVYCAPFKVADLGKSHIRMVRNGGIDRAAVDQFGNGMYSAPEILRDNKTAIVVAAAADIWSFGGIVSEGLIWSIFGEEGRMEYQAERVAGTRETNLRGGNHEGAFHDGDCLLDVVRKWHEKAIQHQNGIENLTKELSDLILNRMLVPDPHHRASNAAEVYEYWIKIRQRYAPSTHDPQAYPAAATKLPARSQSTSHAVGRGRPTVHRPAMSDESPRFTTEIVSSPSSLSNGLSGHEQSLGAHNPTGLGIAGGVSSPGDNPGPRRLKDRTHFTNHHQPQPSVYRHHASPSASQAMPLETFRSDPPTQDPSVVLVETNAEGSNEVAEKCVTVDEIWETCFEGGGRIGKVLNKKTHNPLETFPSLEASLKKVKVAKGRDQVTLSSFIMLICQAYLARYFSSTTLCR</sequence>
<evidence type="ECO:0000256" key="1">
    <source>
        <dbReference type="SAM" id="MobiDB-lite"/>
    </source>
</evidence>
<feature type="region of interest" description="Disordered" evidence="1">
    <location>
        <begin position="504"/>
        <end position="623"/>
    </location>
</feature>
<dbReference type="SUPFAM" id="SSF56112">
    <property type="entry name" value="Protein kinase-like (PK-like)"/>
    <property type="match status" value="1"/>
</dbReference>
<dbReference type="Proteomes" id="UP000652219">
    <property type="component" value="Unassembled WGS sequence"/>
</dbReference>
<accession>A0A8H6J7K6</accession>
<gene>
    <name evidence="3" type="ORF">CSOJ01_07965</name>
</gene>
<keyword evidence="3" id="KW-0418">Kinase</keyword>
<dbReference type="Pfam" id="PF00069">
    <property type="entry name" value="Pkinase"/>
    <property type="match status" value="1"/>
</dbReference>
<dbReference type="InterPro" id="IPR011009">
    <property type="entry name" value="Kinase-like_dom_sf"/>
</dbReference>
<evidence type="ECO:0000259" key="2">
    <source>
        <dbReference type="PROSITE" id="PS50011"/>
    </source>
</evidence>